<keyword evidence="3" id="KW-1185">Reference proteome</keyword>
<dbReference type="Proteomes" id="UP000676194">
    <property type="component" value="Chromosome"/>
</dbReference>
<dbReference type="SUPFAM" id="SSF54593">
    <property type="entry name" value="Glyoxalase/Bleomycin resistance protein/Dihydroxybiphenyl dioxygenase"/>
    <property type="match status" value="1"/>
</dbReference>
<organism evidence="2 3">
    <name type="scientific">Telmatocola sphagniphila</name>
    <dbReference type="NCBI Taxonomy" id="1123043"/>
    <lineage>
        <taxon>Bacteria</taxon>
        <taxon>Pseudomonadati</taxon>
        <taxon>Planctomycetota</taxon>
        <taxon>Planctomycetia</taxon>
        <taxon>Gemmatales</taxon>
        <taxon>Gemmataceae</taxon>
    </lineage>
</organism>
<dbReference type="PROSITE" id="PS51819">
    <property type="entry name" value="VOC"/>
    <property type="match status" value="1"/>
</dbReference>
<dbReference type="InterPro" id="IPR004360">
    <property type="entry name" value="Glyas_Fos-R_dOase_dom"/>
</dbReference>
<dbReference type="EMBL" id="CP074694">
    <property type="protein sequence ID" value="QVL31856.1"/>
    <property type="molecule type" value="Genomic_DNA"/>
</dbReference>
<feature type="domain" description="VOC" evidence="1">
    <location>
        <begin position="4"/>
        <end position="121"/>
    </location>
</feature>
<proteinExistence type="predicted"/>
<dbReference type="RefSeq" id="WP_213496237.1">
    <property type="nucleotide sequence ID" value="NZ_CP074694.1"/>
</dbReference>
<dbReference type="Gene3D" id="3.10.180.10">
    <property type="entry name" value="2,3-Dihydroxybiphenyl 1,2-Dioxygenase, domain 1"/>
    <property type="match status" value="1"/>
</dbReference>
<dbReference type="KEGG" id="tsph:KIH39_23965"/>
<protein>
    <submittedName>
        <fullName evidence="2">VOC family protein</fullName>
    </submittedName>
</protein>
<dbReference type="InterPro" id="IPR037523">
    <property type="entry name" value="VOC_core"/>
</dbReference>
<sequence>MIRKIKFASIPVRDQDRALAFYVDKLGFTLITDQPMGPSQRWIEVRPPRGDTGFALFTPPGQEERIGKFTGISVECDDVQKTYEELLAVGVEFREPPKAEPWGTFVVMRDSEGNELVLSGGR</sequence>
<evidence type="ECO:0000259" key="1">
    <source>
        <dbReference type="PROSITE" id="PS51819"/>
    </source>
</evidence>
<gene>
    <name evidence="2" type="ORF">KIH39_23965</name>
</gene>
<dbReference type="PANTHER" id="PTHR36437:SF2">
    <property type="entry name" value="GLYOXALASE_BLEOMYCIN RESISTANCE PROTEIN_DIOXYGENASE"/>
    <property type="match status" value="1"/>
</dbReference>
<evidence type="ECO:0000313" key="3">
    <source>
        <dbReference type="Proteomes" id="UP000676194"/>
    </source>
</evidence>
<evidence type="ECO:0000313" key="2">
    <source>
        <dbReference type="EMBL" id="QVL31856.1"/>
    </source>
</evidence>
<dbReference type="PANTHER" id="PTHR36437">
    <property type="entry name" value="GLYOXALASE/BLEOMYCIN RESISTANCE PROTEIN/DIOXYGENASE"/>
    <property type="match status" value="1"/>
</dbReference>
<reference evidence="2" key="1">
    <citation type="submission" date="2021-05" db="EMBL/GenBank/DDBJ databases">
        <title>Complete genome sequence of the cellulolytic planctomycete Telmatocola sphagniphila SP2T and characterization of the first cellulase from planctomycetes.</title>
        <authorList>
            <person name="Rakitin A.L."/>
            <person name="Beletsky A.V."/>
            <person name="Naumoff D.G."/>
            <person name="Kulichevskaya I.S."/>
            <person name="Mardanov A.V."/>
            <person name="Ravin N.V."/>
            <person name="Dedysh S.N."/>
        </authorList>
    </citation>
    <scope>NUCLEOTIDE SEQUENCE</scope>
    <source>
        <strain evidence="2">SP2T</strain>
    </source>
</reference>
<dbReference type="InterPro" id="IPR029068">
    <property type="entry name" value="Glyas_Bleomycin-R_OHBP_Dase"/>
</dbReference>
<name>A0A8E6EY01_9BACT</name>
<dbReference type="AlphaFoldDB" id="A0A8E6EY01"/>
<dbReference type="Pfam" id="PF00903">
    <property type="entry name" value="Glyoxalase"/>
    <property type="match status" value="1"/>
</dbReference>
<accession>A0A8E6EY01</accession>